<dbReference type="EMBL" id="KV784355">
    <property type="protein sequence ID" value="OEU19561.1"/>
    <property type="molecule type" value="Genomic_DNA"/>
</dbReference>
<accession>A0A1E7FN20</accession>
<dbReference type="InParanoid" id="A0A1E7FN20"/>
<name>A0A1E7FN20_9STRA</name>
<dbReference type="KEGG" id="fcy:FRACYDRAFT_268047"/>
<dbReference type="AlphaFoldDB" id="A0A1E7FN20"/>
<evidence type="ECO:0000313" key="1">
    <source>
        <dbReference type="EMBL" id="OEU19561.1"/>
    </source>
</evidence>
<sequence>MESLVSQIHDAKICMNQIKAFASQDNIDSLAIDDVMNTVISTLPNLPNNHGKPTFTTPSDDFLIQI</sequence>
<keyword evidence="2" id="KW-1185">Reference proteome</keyword>
<evidence type="ECO:0000313" key="2">
    <source>
        <dbReference type="Proteomes" id="UP000095751"/>
    </source>
</evidence>
<reference evidence="1 2" key="1">
    <citation type="submission" date="2016-09" db="EMBL/GenBank/DDBJ databases">
        <title>Extensive genetic diversity and differential bi-allelic expression allows diatom success in the polar Southern Ocean.</title>
        <authorList>
            <consortium name="DOE Joint Genome Institute"/>
            <person name="Mock T."/>
            <person name="Otillar R.P."/>
            <person name="Strauss J."/>
            <person name="Dupont C."/>
            <person name="Frickenhaus S."/>
            <person name="Maumus F."/>
            <person name="Mcmullan M."/>
            <person name="Sanges R."/>
            <person name="Schmutz J."/>
            <person name="Toseland A."/>
            <person name="Valas R."/>
            <person name="Veluchamy A."/>
            <person name="Ward B.J."/>
            <person name="Allen A."/>
            <person name="Barry K."/>
            <person name="Falciatore A."/>
            <person name="Ferrante M."/>
            <person name="Fortunato A.E."/>
            <person name="Gloeckner G."/>
            <person name="Gruber A."/>
            <person name="Hipkin R."/>
            <person name="Janech M."/>
            <person name="Kroth P."/>
            <person name="Leese F."/>
            <person name="Lindquist E."/>
            <person name="Lyon B.R."/>
            <person name="Martin J."/>
            <person name="Mayer C."/>
            <person name="Parker M."/>
            <person name="Quesneville H."/>
            <person name="Raymond J."/>
            <person name="Uhlig C."/>
            <person name="Valentin K.U."/>
            <person name="Worden A.Z."/>
            <person name="Armbrust E.V."/>
            <person name="Bowler C."/>
            <person name="Green B."/>
            <person name="Moulton V."/>
            <person name="Van Oosterhout C."/>
            <person name="Grigoriev I."/>
        </authorList>
    </citation>
    <scope>NUCLEOTIDE SEQUENCE [LARGE SCALE GENOMIC DNA]</scope>
    <source>
        <strain evidence="1 2">CCMP1102</strain>
    </source>
</reference>
<gene>
    <name evidence="1" type="ORF">FRACYDRAFT_268047</name>
</gene>
<organism evidence="1 2">
    <name type="scientific">Fragilariopsis cylindrus CCMP1102</name>
    <dbReference type="NCBI Taxonomy" id="635003"/>
    <lineage>
        <taxon>Eukaryota</taxon>
        <taxon>Sar</taxon>
        <taxon>Stramenopiles</taxon>
        <taxon>Ochrophyta</taxon>
        <taxon>Bacillariophyta</taxon>
        <taxon>Bacillariophyceae</taxon>
        <taxon>Bacillariophycidae</taxon>
        <taxon>Bacillariales</taxon>
        <taxon>Bacillariaceae</taxon>
        <taxon>Fragilariopsis</taxon>
    </lineage>
</organism>
<proteinExistence type="predicted"/>
<protein>
    <submittedName>
        <fullName evidence="1">Uncharacterized protein</fullName>
    </submittedName>
</protein>
<dbReference type="OrthoDB" id="10602684at2759"/>
<dbReference type="Proteomes" id="UP000095751">
    <property type="component" value="Unassembled WGS sequence"/>
</dbReference>